<gene>
    <name evidence="3" type="ORF">DKB62_05425</name>
</gene>
<keyword evidence="4" id="KW-1185">Reference proteome</keyword>
<accession>A0A346AYV9</accession>
<evidence type="ECO:0000256" key="1">
    <source>
        <dbReference type="ARBA" id="ARBA00022679"/>
    </source>
</evidence>
<name>A0A346AYV9_9FIRM</name>
<dbReference type="RefSeq" id="WP_107196216.1">
    <property type="nucleotide sequence ID" value="NZ_CP029462.1"/>
</dbReference>
<dbReference type="SUPFAM" id="SSF55729">
    <property type="entry name" value="Acyl-CoA N-acyltransferases (Nat)"/>
    <property type="match status" value="1"/>
</dbReference>
<organism evidence="3 4">
    <name type="scientific">Megasphaera stantonii</name>
    <dbReference type="NCBI Taxonomy" id="2144175"/>
    <lineage>
        <taxon>Bacteria</taxon>
        <taxon>Bacillati</taxon>
        <taxon>Bacillota</taxon>
        <taxon>Negativicutes</taxon>
        <taxon>Veillonellales</taxon>
        <taxon>Veillonellaceae</taxon>
        <taxon>Megasphaera</taxon>
    </lineage>
</organism>
<dbReference type="PROSITE" id="PS51186">
    <property type="entry name" value="GNAT"/>
    <property type="match status" value="1"/>
</dbReference>
<dbReference type="GO" id="GO:0008080">
    <property type="term" value="F:N-acetyltransferase activity"/>
    <property type="evidence" value="ECO:0007669"/>
    <property type="project" value="InterPro"/>
</dbReference>
<dbReference type="InterPro" id="IPR016181">
    <property type="entry name" value="Acyl_CoA_acyltransferase"/>
</dbReference>
<dbReference type="PANTHER" id="PTHR13947">
    <property type="entry name" value="GNAT FAMILY N-ACETYLTRANSFERASE"/>
    <property type="match status" value="1"/>
</dbReference>
<dbReference type="Proteomes" id="UP000254337">
    <property type="component" value="Chromosome"/>
</dbReference>
<dbReference type="EMBL" id="CP029462">
    <property type="protein sequence ID" value="AXL21052.1"/>
    <property type="molecule type" value="Genomic_DNA"/>
</dbReference>
<dbReference type="Gene3D" id="3.40.630.30">
    <property type="match status" value="1"/>
</dbReference>
<evidence type="ECO:0000313" key="3">
    <source>
        <dbReference type="EMBL" id="AXL21052.1"/>
    </source>
</evidence>
<dbReference type="PANTHER" id="PTHR13947:SF37">
    <property type="entry name" value="LD18367P"/>
    <property type="match status" value="1"/>
</dbReference>
<keyword evidence="1 3" id="KW-0808">Transferase</keyword>
<dbReference type="InterPro" id="IPR050769">
    <property type="entry name" value="NAT_camello-type"/>
</dbReference>
<dbReference type="OrthoDB" id="1821130at2"/>
<dbReference type="Pfam" id="PF00583">
    <property type="entry name" value="Acetyltransf_1"/>
    <property type="match status" value="1"/>
</dbReference>
<dbReference type="KEGG" id="meg:DKB62_05425"/>
<dbReference type="InterPro" id="IPR000182">
    <property type="entry name" value="GNAT_dom"/>
</dbReference>
<sequence>MPAEYGWGPAFTEYAAKIAVEFAGAQQEGEALWVAECGGRLIGSVMLCQSGEAGEGQVRLFLVEPDYRRCGVGSALMKTVLDKAKELGCTRLMLWSAEPLTDAIRLYECLGFHITERVKNTEWRPDGDPVYEIKMVKECL</sequence>
<feature type="domain" description="N-acetyltransferase" evidence="2">
    <location>
        <begin position="1"/>
        <end position="137"/>
    </location>
</feature>
<evidence type="ECO:0000259" key="2">
    <source>
        <dbReference type="PROSITE" id="PS51186"/>
    </source>
</evidence>
<proteinExistence type="predicted"/>
<evidence type="ECO:0000313" key="4">
    <source>
        <dbReference type="Proteomes" id="UP000254337"/>
    </source>
</evidence>
<dbReference type="AlphaFoldDB" id="A0A346AYV9"/>
<dbReference type="CDD" id="cd04301">
    <property type="entry name" value="NAT_SF"/>
    <property type="match status" value="1"/>
</dbReference>
<protein>
    <submittedName>
        <fullName evidence="3">GNAT family N-acetyltransferase</fullName>
    </submittedName>
</protein>
<reference evidence="3 4" key="1">
    <citation type="submission" date="2018-05" db="EMBL/GenBank/DDBJ databases">
        <title>Complete genome sequence of Megasphaera sp. AJH120T, isolated from the ceca of a chicken.</title>
        <authorList>
            <person name="Maki J."/>
            <person name="Looft T."/>
        </authorList>
    </citation>
    <scope>NUCLEOTIDE SEQUENCE [LARGE SCALE GENOMIC DNA]</scope>
    <source>
        <strain evidence="3 4">AJH120</strain>
    </source>
</reference>